<dbReference type="CDD" id="cd04476">
    <property type="entry name" value="RPA1_DBD_C"/>
    <property type="match status" value="1"/>
</dbReference>
<proteinExistence type="inferred from homology"/>
<dbReference type="Proteomes" id="UP001237642">
    <property type="component" value="Unassembled WGS sequence"/>
</dbReference>
<reference evidence="7" key="1">
    <citation type="submission" date="2023-02" db="EMBL/GenBank/DDBJ databases">
        <title>Genome of toxic invasive species Heracleum sosnowskyi carries increased number of genes despite the absence of recent whole-genome duplications.</title>
        <authorList>
            <person name="Schelkunov M."/>
            <person name="Shtratnikova V."/>
            <person name="Makarenko M."/>
            <person name="Klepikova A."/>
            <person name="Omelchenko D."/>
            <person name="Novikova G."/>
            <person name="Obukhova E."/>
            <person name="Bogdanov V."/>
            <person name="Penin A."/>
            <person name="Logacheva M."/>
        </authorList>
    </citation>
    <scope>NUCLEOTIDE SEQUENCE</scope>
    <source>
        <strain evidence="7">Hsosn_3</strain>
        <tissue evidence="7">Leaf</tissue>
    </source>
</reference>
<dbReference type="EMBL" id="JAUIZM010000005">
    <property type="protein sequence ID" value="KAK1382000.1"/>
    <property type="molecule type" value="Genomic_DNA"/>
</dbReference>
<accession>A0AAD8IDL2</accession>
<dbReference type="PANTHER" id="PTHR47165:SF4">
    <property type="entry name" value="OS03G0429900 PROTEIN"/>
    <property type="match status" value="1"/>
</dbReference>
<gene>
    <name evidence="7" type="ORF">POM88_019735</name>
</gene>
<dbReference type="InterPro" id="IPR047192">
    <property type="entry name" value="Euk_RPA1_DBD_C"/>
</dbReference>
<evidence type="ECO:0000256" key="4">
    <source>
        <dbReference type="ARBA" id="ARBA00022833"/>
    </source>
</evidence>
<dbReference type="InterPro" id="IPR012340">
    <property type="entry name" value="NA-bd_OB-fold"/>
</dbReference>
<protein>
    <submittedName>
        <fullName evidence="7">Replication protein A 70 kDa DNA-binding subunit A-like</fullName>
    </submittedName>
</protein>
<keyword evidence="8" id="KW-1185">Reference proteome</keyword>
<keyword evidence="5 7" id="KW-0238">DNA-binding</keyword>
<dbReference type="GO" id="GO:0003677">
    <property type="term" value="F:DNA binding"/>
    <property type="evidence" value="ECO:0007669"/>
    <property type="project" value="UniProtKB-KW"/>
</dbReference>
<dbReference type="SUPFAM" id="SSF50249">
    <property type="entry name" value="Nucleic acid-binding proteins"/>
    <property type="match status" value="1"/>
</dbReference>
<comment type="caution">
    <text evidence="7">The sequence shown here is derived from an EMBL/GenBank/DDBJ whole genome shotgun (WGS) entry which is preliminary data.</text>
</comment>
<evidence type="ECO:0000313" key="7">
    <source>
        <dbReference type="EMBL" id="KAK1382000.1"/>
    </source>
</evidence>
<feature type="domain" description="Replication factor A C-terminal" evidence="6">
    <location>
        <begin position="31"/>
        <end position="144"/>
    </location>
</feature>
<keyword evidence="4" id="KW-0862">Zinc</keyword>
<evidence type="ECO:0000256" key="2">
    <source>
        <dbReference type="ARBA" id="ARBA00022723"/>
    </source>
</evidence>
<comment type="similarity">
    <text evidence="1">Belongs to the replication factor A protein 1 family.</text>
</comment>
<dbReference type="InterPro" id="IPR013955">
    <property type="entry name" value="Rep_factor-A_C"/>
</dbReference>
<evidence type="ECO:0000259" key="6">
    <source>
        <dbReference type="Pfam" id="PF08646"/>
    </source>
</evidence>
<dbReference type="Pfam" id="PF08646">
    <property type="entry name" value="Rep_fac-A_C"/>
    <property type="match status" value="1"/>
</dbReference>
<name>A0AAD8IDL2_9APIA</name>
<dbReference type="PANTHER" id="PTHR47165">
    <property type="entry name" value="OS03G0429900 PROTEIN"/>
    <property type="match status" value="1"/>
</dbReference>
<evidence type="ECO:0000256" key="5">
    <source>
        <dbReference type="ARBA" id="ARBA00023125"/>
    </source>
</evidence>
<dbReference type="GO" id="GO:0008270">
    <property type="term" value="F:zinc ion binding"/>
    <property type="evidence" value="ECO:0007669"/>
    <property type="project" value="UniProtKB-KW"/>
</dbReference>
<sequence>MSHEEKRFINRMNIEELLEAEWSEDLKEQIVTVRAVIFGIDNTNNWYYTGCKTCSTKLDFCEGHYRCKPCNEIIDHPLIMFRIQIKVKDKTRDTTFVLFNNIAEPLLDTSANKIVNKLSLDNNDVPKELEGLFGKDIVFKLRLNAYNLK</sequence>
<keyword evidence="2" id="KW-0479">Metal-binding</keyword>
<organism evidence="7 8">
    <name type="scientific">Heracleum sosnowskyi</name>
    <dbReference type="NCBI Taxonomy" id="360622"/>
    <lineage>
        <taxon>Eukaryota</taxon>
        <taxon>Viridiplantae</taxon>
        <taxon>Streptophyta</taxon>
        <taxon>Embryophyta</taxon>
        <taxon>Tracheophyta</taxon>
        <taxon>Spermatophyta</taxon>
        <taxon>Magnoliopsida</taxon>
        <taxon>eudicotyledons</taxon>
        <taxon>Gunneridae</taxon>
        <taxon>Pentapetalae</taxon>
        <taxon>asterids</taxon>
        <taxon>campanulids</taxon>
        <taxon>Apiales</taxon>
        <taxon>Apiaceae</taxon>
        <taxon>Apioideae</taxon>
        <taxon>apioid superclade</taxon>
        <taxon>Tordylieae</taxon>
        <taxon>Tordyliinae</taxon>
        <taxon>Heracleum</taxon>
    </lineage>
</organism>
<dbReference type="AlphaFoldDB" id="A0AAD8IDL2"/>
<reference evidence="7" key="2">
    <citation type="submission" date="2023-05" db="EMBL/GenBank/DDBJ databases">
        <authorList>
            <person name="Schelkunov M.I."/>
        </authorList>
    </citation>
    <scope>NUCLEOTIDE SEQUENCE</scope>
    <source>
        <strain evidence="7">Hsosn_3</strain>
        <tissue evidence="7">Leaf</tissue>
    </source>
</reference>
<evidence type="ECO:0000256" key="3">
    <source>
        <dbReference type="ARBA" id="ARBA00022771"/>
    </source>
</evidence>
<evidence type="ECO:0000256" key="1">
    <source>
        <dbReference type="ARBA" id="ARBA00005690"/>
    </source>
</evidence>
<evidence type="ECO:0000313" key="8">
    <source>
        <dbReference type="Proteomes" id="UP001237642"/>
    </source>
</evidence>
<dbReference type="Gene3D" id="2.40.50.140">
    <property type="entry name" value="Nucleic acid-binding proteins"/>
    <property type="match status" value="1"/>
</dbReference>
<keyword evidence="3" id="KW-0863">Zinc-finger</keyword>